<dbReference type="EMBL" id="BSNM01000011">
    <property type="protein sequence ID" value="GLQ31115.1"/>
    <property type="molecule type" value="Genomic_DNA"/>
</dbReference>
<evidence type="ECO:0008006" key="4">
    <source>
        <dbReference type="Google" id="ProtNLM"/>
    </source>
</evidence>
<feature type="transmembrane region" description="Helical" evidence="1">
    <location>
        <begin position="15"/>
        <end position="37"/>
    </location>
</feature>
<gene>
    <name evidence="2" type="ORF">GCM10007876_15940</name>
</gene>
<sequence length="159" mass="17225">MKIPSSPFKQSQEGAVLLLSLIMVLVLSISAIAMVNVNNVNQQIIRNQINTMEAEQVALEVIESLLNGIDTFETAANEQIAGTIYKIDDGSLNQGEYTVSVLNIRCTYSHIIDGYSLTADSVPETNYFEFDIEVASSVTGATTKMTQGVRFNSPAGLCP</sequence>
<name>A0AA37SA25_9GAMM</name>
<keyword evidence="1" id="KW-1133">Transmembrane helix</keyword>
<protein>
    <recommendedName>
        <fullName evidence="4">Type 4 fimbrial biogenesis protein PilX N-terminal domain-containing protein</fullName>
    </recommendedName>
</protein>
<comment type="caution">
    <text evidence="2">The sequence shown here is derived from an EMBL/GenBank/DDBJ whole genome shotgun (WGS) entry which is preliminary data.</text>
</comment>
<accession>A0AA37SA25</accession>
<keyword evidence="3" id="KW-1185">Reference proteome</keyword>
<dbReference type="RefSeq" id="WP_284380608.1">
    <property type="nucleotide sequence ID" value="NZ_BSNM01000011.1"/>
</dbReference>
<reference evidence="2" key="1">
    <citation type="journal article" date="2014" name="Int. J. Syst. Evol. Microbiol.">
        <title>Complete genome sequence of Corynebacterium casei LMG S-19264T (=DSM 44701T), isolated from a smear-ripened cheese.</title>
        <authorList>
            <consortium name="US DOE Joint Genome Institute (JGI-PGF)"/>
            <person name="Walter F."/>
            <person name="Albersmeier A."/>
            <person name="Kalinowski J."/>
            <person name="Ruckert C."/>
        </authorList>
    </citation>
    <scope>NUCLEOTIDE SEQUENCE</scope>
    <source>
        <strain evidence="2">NBRC 110071</strain>
    </source>
</reference>
<keyword evidence="1" id="KW-0472">Membrane</keyword>
<dbReference type="Proteomes" id="UP001161389">
    <property type="component" value="Unassembled WGS sequence"/>
</dbReference>
<evidence type="ECO:0000313" key="2">
    <source>
        <dbReference type="EMBL" id="GLQ31115.1"/>
    </source>
</evidence>
<evidence type="ECO:0000313" key="3">
    <source>
        <dbReference type="Proteomes" id="UP001161389"/>
    </source>
</evidence>
<organism evidence="2 3">
    <name type="scientific">Litoribrevibacter albus</name>
    <dbReference type="NCBI Taxonomy" id="1473156"/>
    <lineage>
        <taxon>Bacteria</taxon>
        <taxon>Pseudomonadati</taxon>
        <taxon>Pseudomonadota</taxon>
        <taxon>Gammaproteobacteria</taxon>
        <taxon>Oceanospirillales</taxon>
        <taxon>Oceanospirillaceae</taxon>
        <taxon>Litoribrevibacter</taxon>
    </lineage>
</organism>
<proteinExistence type="predicted"/>
<keyword evidence="1" id="KW-0812">Transmembrane</keyword>
<evidence type="ECO:0000256" key="1">
    <source>
        <dbReference type="SAM" id="Phobius"/>
    </source>
</evidence>
<reference evidence="2" key="2">
    <citation type="submission" date="2023-01" db="EMBL/GenBank/DDBJ databases">
        <title>Draft genome sequence of Litoribrevibacter albus strain NBRC 110071.</title>
        <authorList>
            <person name="Sun Q."/>
            <person name="Mori K."/>
        </authorList>
    </citation>
    <scope>NUCLEOTIDE SEQUENCE</scope>
    <source>
        <strain evidence="2">NBRC 110071</strain>
    </source>
</reference>
<dbReference type="AlphaFoldDB" id="A0AA37SA25"/>